<comment type="caution">
    <text evidence="1">The sequence shown here is derived from an EMBL/GenBank/DDBJ whole genome shotgun (WGS) entry which is preliminary data.</text>
</comment>
<protein>
    <submittedName>
        <fullName evidence="1">Uncharacterized protein</fullName>
    </submittedName>
</protein>
<dbReference type="Proteomes" id="UP000521872">
    <property type="component" value="Unassembled WGS sequence"/>
</dbReference>
<keyword evidence="2" id="KW-1185">Reference proteome</keyword>
<gene>
    <name evidence="1" type="ORF">D9613_005705</name>
</gene>
<organism evidence="1 2">
    <name type="scientific">Agrocybe pediades</name>
    <dbReference type="NCBI Taxonomy" id="84607"/>
    <lineage>
        <taxon>Eukaryota</taxon>
        <taxon>Fungi</taxon>
        <taxon>Dikarya</taxon>
        <taxon>Basidiomycota</taxon>
        <taxon>Agaricomycotina</taxon>
        <taxon>Agaricomycetes</taxon>
        <taxon>Agaricomycetidae</taxon>
        <taxon>Agaricales</taxon>
        <taxon>Agaricineae</taxon>
        <taxon>Strophariaceae</taxon>
        <taxon>Agrocybe</taxon>
    </lineage>
</organism>
<name>A0A8H4VPS2_9AGAR</name>
<dbReference type="EMBL" id="JAACJL010000030">
    <property type="protein sequence ID" value="KAF4617833.1"/>
    <property type="molecule type" value="Genomic_DNA"/>
</dbReference>
<dbReference type="AlphaFoldDB" id="A0A8H4VPS2"/>
<evidence type="ECO:0000313" key="1">
    <source>
        <dbReference type="EMBL" id="KAF4617833.1"/>
    </source>
</evidence>
<reference evidence="1 2" key="1">
    <citation type="submission" date="2019-12" db="EMBL/GenBank/DDBJ databases">
        <authorList>
            <person name="Floudas D."/>
            <person name="Bentzer J."/>
            <person name="Ahren D."/>
            <person name="Johansson T."/>
            <person name="Persson P."/>
            <person name="Tunlid A."/>
        </authorList>
    </citation>
    <scope>NUCLEOTIDE SEQUENCE [LARGE SCALE GENOMIC DNA]</scope>
    <source>
        <strain evidence="1 2">CBS 102.39</strain>
    </source>
</reference>
<accession>A0A8H4VPS2</accession>
<sequence length="98" mass="10829">MLSLRPFFPFFSYGLFTVTTSSTQGVSSGPEGPFALSSHPTLINPARAIELDIRRLILPSQLAIDQTSYNSNKVFKIPPTSWGRSGAQQLKSYDFSLM</sequence>
<evidence type="ECO:0000313" key="2">
    <source>
        <dbReference type="Proteomes" id="UP000521872"/>
    </source>
</evidence>
<proteinExistence type="predicted"/>